<gene>
    <name evidence="1" type="ORF">N7E81_08925</name>
</gene>
<dbReference type="EMBL" id="CP106735">
    <property type="protein sequence ID" value="UXX81217.1"/>
    <property type="molecule type" value="Genomic_DNA"/>
</dbReference>
<organism evidence="1 2">
    <name type="scientific">Reichenbachiella carrageenanivorans</name>
    <dbReference type="NCBI Taxonomy" id="2979869"/>
    <lineage>
        <taxon>Bacteria</taxon>
        <taxon>Pseudomonadati</taxon>
        <taxon>Bacteroidota</taxon>
        <taxon>Cytophagia</taxon>
        <taxon>Cytophagales</taxon>
        <taxon>Reichenbachiellaceae</taxon>
        <taxon>Reichenbachiella</taxon>
    </lineage>
</organism>
<keyword evidence="2" id="KW-1185">Reference proteome</keyword>
<dbReference type="InterPro" id="IPR025345">
    <property type="entry name" value="DUF4249"/>
</dbReference>
<dbReference type="Proteomes" id="UP001062165">
    <property type="component" value="Chromosome"/>
</dbReference>
<name>A0ABY6D501_9BACT</name>
<proteinExistence type="predicted"/>
<sequence>MYRLYSLFFLIFGWAIVVSCVKPYDAESFDFESVIVVDGLITDELKTHQIKLHYTYPIGTSDDHPVEGATVWVTHDEQQIDFSEQTPGIYKSEVPFSASESEQYQLFFTTKEGEEFLSSPSSLTKSPPIDSIYDRYAELALDGSTSNLGGIQFFLDTHDPSGKAKYFRYEWEDQYKIITPVVSYYDYNRSTATYSWREKLNNICYAGHISQSLLIGNTVGNSSDRLQEFPIRFVGGNTDVLRSRYTILVRQYAISEAAYSYYRKLKEKPGVWWIFV</sequence>
<protein>
    <submittedName>
        <fullName evidence="1">DUF4249 domain-containing protein</fullName>
    </submittedName>
</protein>
<dbReference type="Pfam" id="PF14054">
    <property type="entry name" value="DUF4249"/>
    <property type="match status" value="1"/>
</dbReference>
<evidence type="ECO:0000313" key="1">
    <source>
        <dbReference type="EMBL" id="UXX81217.1"/>
    </source>
</evidence>
<accession>A0ABY6D501</accession>
<reference evidence="1" key="1">
    <citation type="submission" date="2022-10" db="EMBL/GenBank/DDBJ databases">
        <title>Comparative genomics and taxonomic characterization of three novel marine species of genus Reichenbachiella exhibiting antioxidant and polysaccharide degradation activities.</title>
        <authorList>
            <person name="Muhammad N."/>
            <person name="Lee Y.-J."/>
            <person name="Ko J."/>
            <person name="Kim S.-G."/>
        </authorList>
    </citation>
    <scope>NUCLEOTIDE SEQUENCE</scope>
    <source>
        <strain evidence="1">Wsw4-B4</strain>
    </source>
</reference>
<dbReference type="RefSeq" id="WP_263052941.1">
    <property type="nucleotide sequence ID" value="NZ_CP106735.1"/>
</dbReference>
<dbReference type="PROSITE" id="PS51257">
    <property type="entry name" value="PROKAR_LIPOPROTEIN"/>
    <property type="match status" value="1"/>
</dbReference>
<evidence type="ECO:0000313" key="2">
    <source>
        <dbReference type="Proteomes" id="UP001062165"/>
    </source>
</evidence>